<dbReference type="EMBL" id="JADGJD010000160">
    <property type="protein sequence ID" value="KAJ3054069.1"/>
    <property type="molecule type" value="Genomic_DNA"/>
</dbReference>
<evidence type="ECO:0000313" key="2">
    <source>
        <dbReference type="Proteomes" id="UP001212841"/>
    </source>
</evidence>
<keyword evidence="2" id="KW-1185">Reference proteome</keyword>
<reference evidence="1" key="1">
    <citation type="submission" date="2020-05" db="EMBL/GenBank/DDBJ databases">
        <title>Phylogenomic resolution of chytrid fungi.</title>
        <authorList>
            <person name="Stajich J.E."/>
            <person name="Amses K."/>
            <person name="Simmons R."/>
            <person name="Seto K."/>
            <person name="Myers J."/>
            <person name="Bonds A."/>
            <person name="Quandt C.A."/>
            <person name="Barry K."/>
            <person name="Liu P."/>
            <person name="Grigoriev I."/>
            <person name="Longcore J.E."/>
            <person name="James T.Y."/>
        </authorList>
    </citation>
    <scope>NUCLEOTIDE SEQUENCE</scope>
    <source>
        <strain evidence="1">JEL0318</strain>
    </source>
</reference>
<comment type="caution">
    <text evidence="1">The sequence shown here is derived from an EMBL/GenBank/DDBJ whole genome shotgun (WGS) entry which is preliminary data.</text>
</comment>
<proteinExistence type="predicted"/>
<gene>
    <name evidence="1" type="ORF">HK097_002714</name>
</gene>
<name>A0AAD5X361_9FUNG</name>
<protein>
    <submittedName>
        <fullName evidence="1">Uncharacterized protein</fullName>
    </submittedName>
</protein>
<dbReference type="AlphaFoldDB" id="A0AAD5X361"/>
<accession>A0AAD5X361</accession>
<organism evidence="1 2">
    <name type="scientific">Rhizophlyctis rosea</name>
    <dbReference type="NCBI Taxonomy" id="64517"/>
    <lineage>
        <taxon>Eukaryota</taxon>
        <taxon>Fungi</taxon>
        <taxon>Fungi incertae sedis</taxon>
        <taxon>Chytridiomycota</taxon>
        <taxon>Chytridiomycota incertae sedis</taxon>
        <taxon>Chytridiomycetes</taxon>
        <taxon>Rhizophlyctidales</taxon>
        <taxon>Rhizophlyctidaceae</taxon>
        <taxon>Rhizophlyctis</taxon>
    </lineage>
</organism>
<dbReference type="Proteomes" id="UP001212841">
    <property type="component" value="Unassembled WGS sequence"/>
</dbReference>
<evidence type="ECO:0000313" key="1">
    <source>
        <dbReference type="EMBL" id="KAJ3054069.1"/>
    </source>
</evidence>
<sequence length="389" mass="43031">MTNKFYPATAQPAFSPRSSSITFYALPVDVISQIIFHIPDPSAFVRTSKSIDYVAKDPVLRAKWILRQIRTRFAPPPPRSRTIQLRTIPNRSNRVWPEGCETAVMMGLLSFLVGARKRILNEIVVRALERKGVKFPSVVGNLRMLPPPNWLGSGLLAKAVATKGNGGVAKLAIGKRVIRNWAEVVQSAEGCGNKVVKYVVLDYIRDLHVQKRLDPPPRRESITESTKLIHNLEILPRRTALQRKRLSEGPPAPLSLSTYSDPYLTELTVSHTLRSSSLEQLLALLLSLPPTSTHMTRAFFQRHIPSETLFAAIAPAVLSDHSAPTVALKNLRDSVVMGLVEVGMAGSAGILVVRRACLDGKVDVVERLIQLGVLVDHSSLERQSFRRAC</sequence>